<dbReference type="PANTHER" id="PTHR30222:SF2">
    <property type="entry name" value="ABC TRANSPORTER SUBSTRATE-BINDING PROTEIN"/>
    <property type="match status" value="1"/>
</dbReference>
<dbReference type="Gene3D" id="3.40.190.10">
    <property type="entry name" value="Periplasmic binding protein-like II"/>
    <property type="match status" value="2"/>
</dbReference>
<name>A0A5C1YQD9_9PROT</name>
<protein>
    <submittedName>
        <fullName evidence="3">ABC transporter substrate-binding protein</fullName>
    </submittedName>
</protein>
<dbReference type="RefSeq" id="WP_149279117.1">
    <property type="nucleotide sequence ID" value="NZ_CP043506.1"/>
</dbReference>
<dbReference type="Proteomes" id="UP000324536">
    <property type="component" value="Chromosome"/>
</dbReference>
<dbReference type="SUPFAM" id="SSF53850">
    <property type="entry name" value="Periplasmic binding protein-like II"/>
    <property type="match status" value="1"/>
</dbReference>
<dbReference type="PROSITE" id="PS51257">
    <property type="entry name" value="PROKAR_LIPOPROTEIN"/>
    <property type="match status" value="1"/>
</dbReference>
<dbReference type="Pfam" id="PF13416">
    <property type="entry name" value="SBP_bac_8"/>
    <property type="match status" value="1"/>
</dbReference>
<dbReference type="CDD" id="cd13589">
    <property type="entry name" value="PBP2_polyamine_RpCGA009"/>
    <property type="match status" value="1"/>
</dbReference>
<dbReference type="EMBL" id="CP043506">
    <property type="protein sequence ID" value="QEO17439.1"/>
    <property type="molecule type" value="Genomic_DNA"/>
</dbReference>
<organism evidence="3 4">
    <name type="scientific">Acetobacter vaccinii</name>
    <dbReference type="NCBI Taxonomy" id="2592655"/>
    <lineage>
        <taxon>Bacteria</taxon>
        <taxon>Pseudomonadati</taxon>
        <taxon>Pseudomonadota</taxon>
        <taxon>Alphaproteobacteria</taxon>
        <taxon>Acetobacterales</taxon>
        <taxon>Acetobacteraceae</taxon>
        <taxon>Acetobacter</taxon>
    </lineage>
</organism>
<keyword evidence="1 2" id="KW-0732">Signal</keyword>
<dbReference type="OrthoDB" id="9815444at2"/>
<evidence type="ECO:0000313" key="4">
    <source>
        <dbReference type="Proteomes" id="UP000324536"/>
    </source>
</evidence>
<feature type="chain" id="PRO_5022895094" evidence="2">
    <location>
        <begin position="24"/>
        <end position="335"/>
    </location>
</feature>
<evidence type="ECO:0000313" key="3">
    <source>
        <dbReference type="EMBL" id="QEO17439.1"/>
    </source>
</evidence>
<evidence type="ECO:0000256" key="1">
    <source>
        <dbReference type="ARBA" id="ARBA00022729"/>
    </source>
</evidence>
<dbReference type="KEGG" id="acek:FLP30_06665"/>
<accession>A0A5C1YQD9</accession>
<gene>
    <name evidence="3" type="ORF">FLP30_06665</name>
</gene>
<evidence type="ECO:0000256" key="2">
    <source>
        <dbReference type="SAM" id="SignalP"/>
    </source>
</evidence>
<dbReference type="AlphaFoldDB" id="A0A5C1YQD9"/>
<dbReference type="InterPro" id="IPR006059">
    <property type="entry name" value="SBP"/>
</dbReference>
<reference evidence="3 4" key="1">
    <citation type="submission" date="2019-09" db="EMBL/GenBank/DDBJ databases">
        <title>Genome sequencing of strain KACC 21233.</title>
        <authorList>
            <person name="Heo J."/>
            <person name="Kim S.-J."/>
            <person name="Kim J.-S."/>
            <person name="Hong S.-B."/>
            <person name="Kwon S.-W."/>
        </authorList>
    </citation>
    <scope>NUCLEOTIDE SEQUENCE [LARGE SCALE GENOMIC DNA]</scope>
    <source>
        <strain evidence="3 4">KACC 21233</strain>
    </source>
</reference>
<sequence>MIRKFGILGLMAGACLSLSAARAETSLVFTSWGGSTEDMQEKYWLLPFTKESGVAVQKDGPTNYGKLKAMIDTGNVTWDVVDVEADFAAKAANDGLLEPVGVDNLQKVDPRFRNKFYVGSFYFSFVLGYKGATAAHPKDWQEFFDTQKFPGKRALYKWPSPGVIEMALLADGVPADKLYPLDLDRAFRKLDTIKSSIRWWSSGAQSQQMLASGSVKYGMFWNGRVQALQDGGADVGMSWTQNITMADMLVIPRGSHHVAEAQKLIAFATGAKPQAEFARSTGYAPVNMDSIALLSPAEREKLPQAHTEGHVDPDIAYWAAHRDEIAKRWYEWQAR</sequence>
<dbReference type="PANTHER" id="PTHR30222">
    <property type="entry name" value="SPERMIDINE/PUTRESCINE-BINDING PERIPLASMIC PROTEIN"/>
    <property type="match status" value="1"/>
</dbReference>
<feature type="signal peptide" evidence="2">
    <location>
        <begin position="1"/>
        <end position="23"/>
    </location>
</feature>
<proteinExistence type="predicted"/>
<keyword evidence="4" id="KW-1185">Reference proteome</keyword>